<dbReference type="AlphaFoldDB" id="A0AAX2GYH1"/>
<evidence type="ECO:0000313" key="2">
    <source>
        <dbReference type="EMBL" id="SNV05650.1"/>
    </source>
</evidence>
<dbReference type="KEGG" id="chg:AXF12_05580"/>
<protein>
    <submittedName>
        <fullName evidence="2">Uncharacterized protein</fullName>
    </submittedName>
</protein>
<evidence type="ECO:0000313" key="1">
    <source>
        <dbReference type="EMBL" id="AMD85034.1"/>
    </source>
</evidence>
<reference evidence="1 3" key="1">
    <citation type="submission" date="2016-02" db="EMBL/GenBank/DDBJ databases">
        <authorList>
            <person name="Holder M.E."/>
            <person name="Ajami N.J."/>
            <person name="Petrosino J.F."/>
        </authorList>
    </citation>
    <scope>NUCLEOTIDE SEQUENCE [LARGE SCALE GENOMIC DNA]</scope>
    <source>
        <strain evidence="1 3">CCUG 32990</strain>
    </source>
</reference>
<dbReference type="RefSeq" id="WP_066429064.1">
    <property type="nucleotide sequence ID" value="NZ_CP014227.1"/>
</dbReference>
<reference evidence="2 4" key="2">
    <citation type="submission" date="2017-06" db="EMBL/GenBank/DDBJ databases">
        <authorList>
            <consortium name="Pathogen Informatics"/>
        </authorList>
    </citation>
    <scope>NUCLEOTIDE SEQUENCE [LARGE SCALE GENOMIC DNA]</scope>
    <source>
        <strain evidence="2 4">NCTC12947</strain>
    </source>
</reference>
<evidence type="ECO:0000313" key="4">
    <source>
        <dbReference type="Proteomes" id="UP000215539"/>
    </source>
</evidence>
<dbReference type="Proteomes" id="UP000215539">
    <property type="component" value="Chromosome 1"/>
</dbReference>
<keyword evidence="3" id="KW-1185">Reference proteome</keyword>
<dbReference type="Proteomes" id="UP000065822">
    <property type="component" value="Chromosome"/>
</dbReference>
<organism evidence="2 4">
    <name type="scientific">Capnocytophaga haemolytica</name>
    <dbReference type="NCBI Taxonomy" id="45243"/>
    <lineage>
        <taxon>Bacteria</taxon>
        <taxon>Pseudomonadati</taxon>
        <taxon>Bacteroidota</taxon>
        <taxon>Flavobacteriia</taxon>
        <taxon>Flavobacteriales</taxon>
        <taxon>Flavobacteriaceae</taxon>
        <taxon>Capnocytophaga</taxon>
    </lineage>
</organism>
<sequence>MKDLKNHIETIVQHIEKTLRQPNADHLNLITQKEALLDILFLIALYEKYHLTRKDIDEIISLPPTATNSSEYRIVDDNDVDNRTYWRELLIEEQTLRLQAKDIVIKRK</sequence>
<gene>
    <name evidence="1" type="ORF">AXF12_05580</name>
    <name evidence="2" type="ORF">SAMEA44541418_00607</name>
</gene>
<dbReference type="EMBL" id="LT906449">
    <property type="protein sequence ID" value="SNV05650.1"/>
    <property type="molecule type" value="Genomic_DNA"/>
</dbReference>
<dbReference type="EMBL" id="CP014227">
    <property type="protein sequence ID" value="AMD85034.1"/>
    <property type="molecule type" value="Genomic_DNA"/>
</dbReference>
<name>A0AAX2GYH1_9FLAO</name>
<evidence type="ECO:0000313" key="3">
    <source>
        <dbReference type="Proteomes" id="UP000065822"/>
    </source>
</evidence>
<proteinExistence type="predicted"/>
<accession>A0AAX2GYH1</accession>